<dbReference type="GO" id="GO:0005506">
    <property type="term" value="F:iron ion binding"/>
    <property type="evidence" value="ECO:0007669"/>
    <property type="project" value="InterPro"/>
</dbReference>
<evidence type="ECO:0000256" key="3">
    <source>
        <dbReference type="ARBA" id="ARBA00022723"/>
    </source>
</evidence>
<sequence>MKVYLETKVKLHYPTKQGNFYSEDIQKMRYSWNVVSKTMRLSPPTIGAFRDALLYWKALLTNTFSSLFQENIKFDPSSYERAGPTPFSYVPFGGGPRMCLGKEFTRLYILTFLHNIVKRFRWDSLIPDEKVEYIICPPQSKDFQFIFILISPRCYGFLC</sequence>
<reference evidence="8" key="1">
    <citation type="submission" date="2023-05" db="EMBL/GenBank/DDBJ databases">
        <authorList>
            <person name="Huff M."/>
        </authorList>
    </citation>
    <scope>NUCLEOTIDE SEQUENCE</scope>
</reference>
<dbReference type="InterPro" id="IPR002403">
    <property type="entry name" value="Cyt_P450_E_grp-IV"/>
</dbReference>
<keyword evidence="9" id="KW-1185">Reference proteome</keyword>
<dbReference type="GO" id="GO:0004497">
    <property type="term" value="F:monooxygenase activity"/>
    <property type="evidence" value="ECO:0007669"/>
    <property type="project" value="UniProtKB-KW"/>
</dbReference>
<comment type="similarity">
    <text evidence="7">Belongs to the cytochrome P450 family.</text>
</comment>
<keyword evidence="3 6" id="KW-0479">Metal-binding</keyword>
<dbReference type="InterPro" id="IPR001128">
    <property type="entry name" value="Cyt_P450"/>
</dbReference>
<evidence type="ECO:0000256" key="1">
    <source>
        <dbReference type="ARBA" id="ARBA00004167"/>
    </source>
</evidence>
<dbReference type="Proteomes" id="UP000834106">
    <property type="component" value="Chromosome 9"/>
</dbReference>
<dbReference type="InterPro" id="IPR036396">
    <property type="entry name" value="Cyt_P450_sf"/>
</dbReference>
<keyword evidence="7" id="KW-0560">Oxidoreductase</keyword>
<dbReference type="GO" id="GO:0016705">
    <property type="term" value="F:oxidoreductase activity, acting on paired donors, with incorporation or reduction of molecular oxygen"/>
    <property type="evidence" value="ECO:0007669"/>
    <property type="project" value="InterPro"/>
</dbReference>
<gene>
    <name evidence="8" type="ORF">FPE_LOCUS16108</name>
</gene>
<evidence type="ECO:0000313" key="9">
    <source>
        <dbReference type="Proteomes" id="UP000834106"/>
    </source>
</evidence>
<accession>A0AAD1ZGP1</accession>
<keyword evidence="5 6" id="KW-0408">Iron</keyword>
<evidence type="ECO:0000313" key="8">
    <source>
        <dbReference type="EMBL" id="CAI9768678.1"/>
    </source>
</evidence>
<proteinExistence type="inferred from homology"/>
<keyword evidence="4" id="KW-1133">Transmembrane helix</keyword>
<keyword evidence="7" id="KW-0503">Monooxygenase</keyword>
<keyword evidence="4" id="KW-0472">Membrane</keyword>
<evidence type="ECO:0000256" key="2">
    <source>
        <dbReference type="ARBA" id="ARBA00022692"/>
    </source>
</evidence>
<comment type="cofactor">
    <cofactor evidence="6">
        <name>heme</name>
        <dbReference type="ChEBI" id="CHEBI:30413"/>
    </cofactor>
</comment>
<evidence type="ECO:0000256" key="6">
    <source>
        <dbReference type="PIRSR" id="PIRSR602403-1"/>
    </source>
</evidence>
<dbReference type="SUPFAM" id="SSF48264">
    <property type="entry name" value="Cytochrome P450"/>
    <property type="match status" value="1"/>
</dbReference>
<feature type="binding site" description="axial binding residue" evidence="6">
    <location>
        <position position="99"/>
    </location>
    <ligand>
        <name>heme</name>
        <dbReference type="ChEBI" id="CHEBI:30413"/>
    </ligand>
    <ligandPart>
        <name>Fe</name>
        <dbReference type="ChEBI" id="CHEBI:18248"/>
    </ligandPart>
</feature>
<dbReference type="Gene3D" id="1.10.630.10">
    <property type="entry name" value="Cytochrome P450"/>
    <property type="match status" value="1"/>
</dbReference>
<comment type="subcellular location">
    <subcellularLocation>
        <location evidence="1">Membrane</location>
        <topology evidence="1">Single-pass membrane protein</topology>
    </subcellularLocation>
</comment>
<dbReference type="EMBL" id="OU503044">
    <property type="protein sequence ID" value="CAI9768678.1"/>
    <property type="molecule type" value="Genomic_DNA"/>
</dbReference>
<evidence type="ECO:0008006" key="10">
    <source>
        <dbReference type="Google" id="ProtNLM"/>
    </source>
</evidence>
<protein>
    <recommendedName>
        <fullName evidence="10">Cytochrome P450</fullName>
    </recommendedName>
</protein>
<organism evidence="8 9">
    <name type="scientific">Fraxinus pennsylvanica</name>
    <dbReference type="NCBI Taxonomy" id="56036"/>
    <lineage>
        <taxon>Eukaryota</taxon>
        <taxon>Viridiplantae</taxon>
        <taxon>Streptophyta</taxon>
        <taxon>Embryophyta</taxon>
        <taxon>Tracheophyta</taxon>
        <taxon>Spermatophyta</taxon>
        <taxon>Magnoliopsida</taxon>
        <taxon>eudicotyledons</taxon>
        <taxon>Gunneridae</taxon>
        <taxon>Pentapetalae</taxon>
        <taxon>asterids</taxon>
        <taxon>lamiids</taxon>
        <taxon>Lamiales</taxon>
        <taxon>Oleaceae</taxon>
        <taxon>Oleeae</taxon>
        <taxon>Fraxinus</taxon>
    </lineage>
</organism>
<dbReference type="GO" id="GO:0016020">
    <property type="term" value="C:membrane"/>
    <property type="evidence" value="ECO:0007669"/>
    <property type="project" value="UniProtKB-SubCell"/>
</dbReference>
<dbReference type="PANTHER" id="PTHR24286">
    <property type="entry name" value="CYTOCHROME P450 26"/>
    <property type="match status" value="1"/>
</dbReference>
<evidence type="ECO:0000256" key="5">
    <source>
        <dbReference type="ARBA" id="ARBA00023004"/>
    </source>
</evidence>
<evidence type="ECO:0000256" key="4">
    <source>
        <dbReference type="ARBA" id="ARBA00022989"/>
    </source>
</evidence>
<name>A0AAD1ZGP1_9LAMI</name>
<dbReference type="AlphaFoldDB" id="A0AAD1ZGP1"/>
<dbReference type="PROSITE" id="PS00086">
    <property type="entry name" value="CYTOCHROME_P450"/>
    <property type="match status" value="1"/>
</dbReference>
<dbReference type="Pfam" id="PF00067">
    <property type="entry name" value="p450"/>
    <property type="match status" value="1"/>
</dbReference>
<dbReference type="PANTHER" id="PTHR24286:SF209">
    <property type="entry name" value="BETA-AMYRIN 28-OXIDASE-LIKE"/>
    <property type="match status" value="1"/>
</dbReference>
<keyword evidence="2" id="KW-0812">Transmembrane</keyword>
<dbReference type="InterPro" id="IPR017972">
    <property type="entry name" value="Cyt_P450_CS"/>
</dbReference>
<dbReference type="GO" id="GO:0020037">
    <property type="term" value="F:heme binding"/>
    <property type="evidence" value="ECO:0007669"/>
    <property type="project" value="InterPro"/>
</dbReference>
<evidence type="ECO:0000256" key="7">
    <source>
        <dbReference type="RuleBase" id="RU000461"/>
    </source>
</evidence>
<dbReference type="GO" id="GO:0016125">
    <property type="term" value="P:sterol metabolic process"/>
    <property type="evidence" value="ECO:0007669"/>
    <property type="project" value="TreeGrafter"/>
</dbReference>
<dbReference type="PRINTS" id="PR00465">
    <property type="entry name" value="EP450IV"/>
</dbReference>
<keyword evidence="6 7" id="KW-0349">Heme</keyword>